<keyword evidence="2" id="KW-1133">Transmembrane helix</keyword>
<feature type="transmembrane region" description="Helical" evidence="2">
    <location>
        <begin position="475"/>
        <end position="492"/>
    </location>
</feature>
<keyword evidence="2" id="KW-0812">Transmembrane</keyword>
<evidence type="ECO:0000256" key="3">
    <source>
        <dbReference type="SAM" id="SignalP"/>
    </source>
</evidence>
<organism evidence="4 5">
    <name type="scientific">Colletotrichum higginsianum (strain IMI 349063)</name>
    <name type="common">Crucifer anthracnose fungus</name>
    <dbReference type="NCBI Taxonomy" id="759273"/>
    <lineage>
        <taxon>Eukaryota</taxon>
        <taxon>Fungi</taxon>
        <taxon>Dikarya</taxon>
        <taxon>Ascomycota</taxon>
        <taxon>Pezizomycotina</taxon>
        <taxon>Sordariomycetes</taxon>
        <taxon>Hypocreomycetidae</taxon>
        <taxon>Glomerellales</taxon>
        <taxon>Glomerellaceae</taxon>
        <taxon>Colletotrichum</taxon>
        <taxon>Colletotrichum destructivum species complex</taxon>
    </lineage>
</organism>
<dbReference type="VEuPathDB" id="FungiDB:CH63R_12015"/>
<dbReference type="EMBL" id="LTAN01000008">
    <property type="protein sequence ID" value="OBR05312.1"/>
    <property type="molecule type" value="Genomic_DNA"/>
</dbReference>
<dbReference type="RefSeq" id="XP_018153830.1">
    <property type="nucleotide sequence ID" value="XM_018306989.1"/>
</dbReference>
<protein>
    <submittedName>
        <fullName evidence="4">Oxidoreductase</fullName>
    </submittedName>
</protein>
<evidence type="ECO:0000313" key="4">
    <source>
        <dbReference type="EMBL" id="OBR05312.1"/>
    </source>
</evidence>
<dbReference type="KEGG" id="chig:CH63R_12015"/>
<accession>A0A1B7XZX0</accession>
<gene>
    <name evidence="4" type="ORF">CH63R_12015</name>
</gene>
<comment type="caution">
    <text evidence="4">The sequence shown here is derived from an EMBL/GenBank/DDBJ whole genome shotgun (WGS) entry which is preliminary data.</text>
</comment>
<keyword evidence="3" id="KW-0732">Signal</keyword>
<feature type="transmembrane region" description="Helical" evidence="2">
    <location>
        <begin position="95"/>
        <end position="116"/>
    </location>
</feature>
<proteinExistence type="predicted"/>
<dbReference type="PANTHER" id="PTHR35043:SF7">
    <property type="entry name" value="TRANSCRIPTION FACTOR DOMAIN-CONTAINING PROTEIN"/>
    <property type="match status" value="1"/>
</dbReference>
<evidence type="ECO:0000256" key="1">
    <source>
        <dbReference type="SAM" id="MobiDB-lite"/>
    </source>
</evidence>
<feature type="compositionally biased region" description="Polar residues" evidence="1">
    <location>
        <begin position="307"/>
        <end position="336"/>
    </location>
</feature>
<keyword evidence="2" id="KW-0472">Membrane</keyword>
<keyword evidence="5" id="KW-1185">Reference proteome</keyword>
<feature type="region of interest" description="Disordered" evidence="1">
    <location>
        <begin position="307"/>
        <end position="339"/>
    </location>
</feature>
<dbReference type="OrthoDB" id="3061561at2759"/>
<evidence type="ECO:0000313" key="5">
    <source>
        <dbReference type="Proteomes" id="UP000092177"/>
    </source>
</evidence>
<feature type="signal peptide" evidence="3">
    <location>
        <begin position="1"/>
        <end position="19"/>
    </location>
</feature>
<evidence type="ECO:0000256" key="2">
    <source>
        <dbReference type="SAM" id="Phobius"/>
    </source>
</evidence>
<sequence>MRVLFLYSCLYWLLVPALAGSQTAEDIQRVIREQHGDSTALSNISAASWVASPVVRGSIDIIWTCVVTLGACVYTVLHLNVPAKNGRYAGLIDKLRWVVIAILFPEYVLVIAAYQLREAQNLRKELQKHLDNNASTSKQLVELDFCFFVIMGGYQVTIKDIQPGPEFTYNSNCEDIHRLSSEGFLRLVELGEINIETAVRTSHLKDRSKANIIQKALVLMQIGWMLLQCIARKAQGLPITLLELHTMVHVACAAAMYSFWFSKPLDIGYPEMLDSESETMRGFLALSVQSQLCKKNEIEFTIQTQELESNSTHPGNHSAGSQPRASSITLLPNDPTQEPHLTDDVMDDENAVSILEIGQSLSCGIRLRSEKSVTPSKTKLRLTAEDRTRLERSTHFVRSLSRPVTETPSSTPLRLKSYSLCFSEKGNNEIGLDYRQEGVSIYNYLSHFHDLESMGVLSSANDRPIMAKTSPIKPSLIGILLPFIYSGLHLVAWNYEFPTTAEGIMWKVACIVSCNPIGWVLIFIMARIIEFKIGDKDDYDVLLHVIIYVILEIVFAAFILLKVSGRVFLAVESFASIRRLPIGAYSMPVWLQMLPHL</sequence>
<dbReference type="AlphaFoldDB" id="A0A1B7XZX0"/>
<feature type="chain" id="PRO_5008601213" evidence="3">
    <location>
        <begin position="20"/>
        <end position="597"/>
    </location>
</feature>
<feature type="transmembrane region" description="Helical" evidence="2">
    <location>
        <begin position="541"/>
        <end position="561"/>
    </location>
</feature>
<dbReference type="PANTHER" id="PTHR35043">
    <property type="entry name" value="TRANSCRIPTION FACTOR DOMAIN-CONTAINING PROTEIN"/>
    <property type="match status" value="1"/>
</dbReference>
<feature type="transmembrane region" description="Helical" evidence="2">
    <location>
        <begin position="504"/>
        <end position="529"/>
    </location>
</feature>
<feature type="transmembrane region" description="Helical" evidence="2">
    <location>
        <begin position="61"/>
        <end position="83"/>
    </location>
</feature>
<reference evidence="5" key="1">
    <citation type="journal article" date="2017" name="BMC Genomics">
        <title>Gapless genome assembly of Colletotrichum higginsianum reveals chromosome structure and association of transposable elements with secondary metabolite gene clusters.</title>
        <authorList>
            <person name="Dallery J.-F."/>
            <person name="Lapalu N."/>
            <person name="Zampounis A."/>
            <person name="Pigne S."/>
            <person name="Luyten I."/>
            <person name="Amselem J."/>
            <person name="Wittenberg A.H.J."/>
            <person name="Zhou S."/>
            <person name="de Queiroz M.V."/>
            <person name="Robin G.P."/>
            <person name="Auger A."/>
            <person name="Hainaut M."/>
            <person name="Henrissat B."/>
            <person name="Kim K.-T."/>
            <person name="Lee Y.-H."/>
            <person name="Lespinet O."/>
            <person name="Schwartz D.C."/>
            <person name="Thon M.R."/>
            <person name="O'Connell R.J."/>
        </authorList>
    </citation>
    <scope>NUCLEOTIDE SEQUENCE [LARGE SCALE GENOMIC DNA]</scope>
    <source>
        <strain evidence="5">IMI 349063</strain>
    </source>
</reference>
<dbReference type="Proteomes" id="UP000092177">
    <property type="component" value="Chromosome 8"/>
</dbReference>
<dbReference type="GeneID" id="28871096"/>
<name>A0A1B7XZX0_COLHI</name>